<dbReference type="InterPro" id="IPR013595">
    <property type="entry name" value="Pept_S33_TAP-like_C"/>
</dbReference>
<evidence type="ECO:0008006" key="8">
    <source>
        <dbReference type="Google" id="ProtNLM"/>
    </source>
</evidence>
<evidence type="ECO:0000256" key="3">
    <source>
        <dbReference type="SAM" id="SignalP"/>
    </source>
</evidence>
<dbReference type="InterPro" id="IPR051601">
    <property type="entry name" value="Serine_prot/Carboxylest_S33"/>
</dbReference>
<dbReference type="PANTHER" id="PTHR43248">
    <property type="entry name" value="2-SUCCINYL-6-HYDROXY-2,4-CYCLOHEXADIENE-1-CARBOXYLATE SYNTHASE"/>
    <property type="match status" value="1"/>
</dbReference>
<dbReference type="Gene3D" id="3.40.50.1820">
    <property type="entry name" value="alpha/beta hydrolase"/>
    <property type="match status" value="1"/>
</dbReference>
<evidence type="ECO:0000313" key="7">
    <source>
        <dbReference type="Proteomes" id="UP000799423"/>
    </source>
</evidence>
<name>A0A6A7AWK0_9PLEO</name>
<dbReference type="PANTHER" id="PTHR43248:SF30">
    <property type="entry name" value="AB HYDROLASE-1 DOMAIN-CONTAINING PROTEIN"/>
    <property type="match status" value="1"/>
</dbReference>
<dbReference type="InterPro" id="IPR000073">
    <property type="entry name" value="AB_hydrolase_1"/>
</dbReference>
<comment type="similarity">
    <text evidence="1">Belongs to the peptidase S33 family.</text>
</comment>
<feature type="domain" description="AB hydrolase-1" evidence="4">
    <location>
        <begin position="84"/>
        <end position="260"/>
    </location>
</feature>
<evidence type="ECO:0000256" key="1">
    <source>
        <dbReference type="ARBA" id="ARBA00010088"/>
    </source>
</evidence>
<reference evidence="6" key="1">
    <citation type="submission" date="2020-01" db="EMBL/GenBank/DDBJ databases">
        <authorList>
            <consortium name="DOE Joint Genome Institute"/>
            <person name="Haridas S."/>
            <person name="Albert R."/>
            <person name="Binder M."/>
            <person name="Bloem J."/>
            <person name="Labutti K."/>
            <person name="Salamov A."/>
            <person name="Andreopoulos B."/>
            <person name="Baker S.E."/>
            <person name="Barry K."/>
            <person name="Bills G."/>
            <person name="Bluhm B.H."/>
            <person name="Cannon C."/>
            <person name="Castanera R."/>
            <person name="Culley D.E."/>
            <person name="Daum C."/>
            <person name="Ezra D."/>
            <person name="Gonzalez J.B."/>
            <person name="Henrissat B."/>
            <person name="Kuo A."/>
            <person name="Liang C."/>
            <person name="Lipzen A."/>
            <person name="Lutzoni F."/>
            <person name="Magnuson J."/>
            <person name="Mondo S."/>
            <person name="Nolan M."/>
            <person name="Ohm R."/>
            <person name="Pangilinan J."/>
            <person name="Park H.-J."/>
            <person name="Ramirez L."/>
            <person name="Alfaro M."/>
            <person name="Sun H."/>
            <person name="Tritt A."/>
            <person name="Yoshinaga Y."/>
            <person name="Zwiers L.-H."/>
            <person name="Turgeon B.G."/>
            <person name="Goodwin S.B."/>
            <person name="Spatafora J.W."/>
            <person name="Crous P.W."/>
            <person name="Grigoriev I.V."/>
        </authorList>
    </citation>
    <scope>NUCLEOTIDE SEQUENCE</scope>
    <source>
        <strain evidence="6">IPT5</strain>
    </source>
</reference>
<feature type="signal peptide" evidence="3">
    <location>
        <begin position="1"/>
        <end position="17"/>
    </location>
</feature>
<keyword evidence="2" id="KW-0378">Hydrolase</keyword>
<dbReference type="SUPFAM" id="SSF53474">
    <property type="entry name" value="alpha/beta-Hydrolases"/>
    <property type="match status" value="1"/>
</dbReference>
<dbReference type="EMBL" id="MU006334">
    <property type="protein sequence ID" value="KAF2846525.1"/>
    <property type="molecule type" value="Genomic_DNA"/>
</dbReference>
<gene>
    <name evidence="6" type="ORF">T440DRAFT_458205</name>
</gene>
<dbReference type="Pfam" id="PF00561">
    <property type="entry name" value="Abhydrolase_1"/>
    <property type="match status" value="1"/>
</dbReference>
<evidence type="ECO:0000313" key="6">
    <source>
        <dbReference type="EMBL" id="KAF2846525.1"/>
    </source>
</evidence>
<dbReference type="Pfam" id="PF08386">
    <property type="entry name" value="Abhydrolase_4"/>
    <property type="match status" value="1"/>
</dbReference>
<evidence type="ECO:0000256" key="2">
    <source>
        <dbReference type="ARBA" id="ARBA00022801"/>
    </source>
</evidence>
<keyword evidence="7" id="KW-1185">Reference proteome</keyword>
<dbReference type="AlphaFoldDB" id="A0A6A7AWK0"/>
<dbReference type="Proteomes" id="UP000799423">
    <property type="component" value="Unassembled WGS sequence"/>
</dbReference>
<keyword evidence="3" id="KW-0732">Signal</keyword>
<dbReference type="InterPro" id="IPR029058">
    <property type="entry name" value="AB_hydrolase_fold"/>
</dbReference>
<proteinExistence type="inferred from homology"/>
<feature type="domain" description="Peptidase S33 tripeptidyl aminopeptidase-like C-terminal" evidence="5">
    <location>
        <begin position="392"/>
        <end position="489"/>
    </location>
</feature>
<sequence length="492" mass="52827">MALYILGVISFALPGLSIPIATNAAGKGIAWTNCDASRGLAPNLQCANMTLPIDWEAPGSSNTFNLAMVKLPRSSNSSGKGLGPLFVNPGGPGGAAVAFVSAIARGMARVSPEILENFDIIGVDPRGVGESTRIICDPAIWNERASQFPTTKEDYDRLVSKNERLGESCLNMTGPLFNYVDTISAARDHEAVRLALGTEMNWLGLSYGSQLGAQYAQLFPDNIRTMVLDGIVQHSQSEASNILIETTAYSVALQKFFDWANTDDSSPLKGQNAEQLWYDILRNATETPIPVPSCENPESCFQDVTEDEIRLNAQGALISSKESSRLTLANALINASQGDARPFAPGRANEGDPSMYAGLAIGCQDWSVESTAFDVLQAKMRLGEVFAPLTKGASQSWTLQASCMGWPAPRRNPPAKLDVKTKEPILLVNSLRDPSTSYTWAVGMLGEIQNSVLLTRNGDGHTSWGKNGSTSEAINHYLITKELPAPGTVLDN</sequence>
<feature type="chain" id="PRO_5025555493" description="Alpha/beta-hydrolase" evidence="3">
    <location>
        <begin position="18"/>
        <end position="492"/>
    </location>
</feature>
<organism evidence="6 7">
    <name type="scientific">Plenodomus tracheiphilus IPT5</name>
    <dbReference type="NCBI Taxonomy" id="1408161"/>
    <lineage>
        <taxon>Eukaryota</taxon>
        <taxon>Fungi</taxon>
        <taxon>Dikarya</taxon>
        <taxon>Ascomycota</taxon>
        <taxon>Pezizomycotina</taxon>
        <taxon>Dothideomycetes</taxon>
        <taxon>Pleosporomycetidae</taxon>
        <taxon>Pleosporales</taxon>
        <taxon>Pleosporineae</taxon>
        <taxon>Leptosphaeriaceae</taxon>
        <taxon>Plenodomus</taxon>
    </lineage>
</organism>
<evidence type="ECO:0000259" key="4">
    <source>
        <dbReference type="Pfam" id="PF00561"/>
    </source>
</evidence>
<protein>
    <recommendedName>
        <fullName evidence="8">Alpha/beta-hydrolase</fullName>
    </recommendedName>
</protein>
<dbReference type="OrthoDB" id="425534at2759"/>
<evidence type="ECO:0000259" key="5">
    <source>
        <dbReference type="Pfam" id="PF08386"/>
    </source>
</evidence>
<dbReference type="GO" id="GO:0016787">
    <property type="term" value="F:hydrolase activity"/>
    <property type="evidence" value="ECO:0007669"/>
    <property type="project" value="UniProtKB-KW"/>
</dbReference>
<accession>A0A6A7AWK0</accession>